<gene>
    <name evidence="3" type="ordered locus">Rmar_1156</name>
</gene>
<dbReference type="STRING" id="518766.Rmar_1156"/>
<keyword evidence="3" id="KW-0255">Endonuclease</keyword>
<reference evidence="3 4" key="1">
    <citation type="journal article" date="2009" name="Stand. Genomic Sci.">
        <title>Complete genome sequence of Rhodothermus marinus type strain (R-10).</title>
        <authorList>
            <person name="Nolan M."/>
            <person name="Tindall B.J."/>
            <person name="Pomrenke H."/>
            <person name="Lapidus A."/>
            <person name="Copeland A."/>
            <person name="Glavina Del Rio T."/>
            <person name="Lucas S."/>
            <person name="Chen F."/>
            <person name="Tice H."/>
            <person name="Cheng J.F."/>
            <person name="Saunders E."/>
            <person name="Han C."/>
            <person name="Bruce D."/>
            <person name="Goodwin L."/>
            <person name="Chain P."/>
            <person name="Pitluck S."/>
            <person name="Ovchinikova G."/>
            <person name="Pati A."/>
            <person name="Ivanova N."/>
            <person name="Mavromatis K."/>
            <person name="Chen A."/>
            <person name="Palaniappan K."/>
            <person name="Land M."/>
            <person name="Hauser L."/>
            <person name="Chang Y.J."/>
            <person name="Jeffries C.D."/>
            <person name="Brettin T."/>
            <person name="Goker M."/>
            <person name="Bristow J."/>
            <person name="Eisen J.A."/>
            <person name="Markowitz V."/>
            <person name="Hugenholtz P."/>
            <person name="Kyrpides N.C."/>
            <person name="Klenk H.P."/>
            <person name="Detter J.C."/>
        </authorList>
    </citation>
    <scope>NUCLEOTIDE SEQUENCE [LARGE SCALE GENOMIC DNA]</scope>
    <source>
        <strain evidence="4">ATCC 43812 / DSM 4252 / R-10</strain>
    </source>
</reference>
<proteinExistence type="predicted"/>
<dbReference type="Proteomes" id="UP000002221">
    <property type="component" value="Chromosome"/>
</dbReference>
<keyword evidence="3" id="KW-0540">Nuclease</keyword>
<keyword evidence="3" id="KW-0269">Exonuclease</keyword>
<sequence length="370" mass="41455">MLQLVSGSLLGLFGLAYAAYWIPPEAAWWLQLLAVGLPLLVAALGVLALVLLWQRRWLMAGGALLALLLYGLRHGWPGGAEPSGAEADDTLVVMTYNVPESRRPALGDSLQALVLRYRPQLIGFQEVGVWRYEQRGRPSTVRLIGHLRPLVERQGFRFSVPDPTRGPMFAEVVTLTRLPVVRQEIRLLERGPEGLIYQAVRSELCWAGRLFVHYNVRLQSYGPVKPWEVLRDGGWKRPANWRRWLGAYRRAMLQRAAQVRQLRAWIDQEELPVILSGDFNSTPDQWFYGWLSRGLQAAGRLGGIAAPSWPAGRPLVRIDHVLVSREWEVLGGAVPAAGLSDHRPVIARLRWRRTSASPGTCPFDAPTANP</sequence>
<dbReference type="HOGENOM" id="CLU_064493_0_0_10"/>
<dbReference type="Pfam" id="PF03372">
    <property type="entry name" value="Exo_endo_phos"/>
    <property type="match status" value="1"/>
</dbReference>
<keyword evidence="1" id="KW-0472">Membrane</keyword>
<protein>
    <submittedName>
        <fullName evidence="3">Endonuclease/exonuclease/phosphatase</fullName>
    </submittedName>
</protein>
<evidence type="ECO:0000313" key="4">
    <source>
        <dbReference type="Proteomes" id="UP000002221"/>
    </source>
</evidence>
<accession>D0MHT8</accession>
<evidence type="ECO:0000313" key="3">
    <source>
        <dbReference type="EMBL" id="ACY48046.1"/>
    </source>
</evidence>
<dbReference type="InterPro" id="IPR005135">
    <property type="entry name" value="Endo/exonuclease/phosphatase"/>
</dbReference>
<keyword evidence="4" id="KW-1185">Reference proteome</keyword>
<feature type="domain" description="Endonuclease/exonuclease/phosphatase" evidence="2">
    <location>
        <begin position="94"/>
        <end position="342"/>
    </location>
</feature>
<name>D0MHT8_RHOM4</name>
<dbReference type="eggNOG" id="COG3021">
    <property type="taxonomic scope" value="Bacteria"/>
</dbReference>
<evidence type="ECO:0000256" key="1">
    <source>
        <dbReference type="SAM" id="Phobius"/>
    </source>
</evidence>
<dbReference type="Gene3D" id="3.60.10.10">
    <property type="entry name" value="Endonuclease/exonuclease/phosphatase"/>
    <property type="match status" value="1"/>
</dbReference>
<keyword evidence="1" id="KW-1133">Transmembrane helix</keyword>
<dbReference type="InterPro" id="IPR036691">
    <property type="entry name" value="Endo/exonu/phosph_ase_sf"/>
</dbReference>
<keyword evidence="3" id="KW-0378">Hydrolase</keyword>
<organism evidence="3 4">
    <name type="scientific">Rhodothermus marinus (strain ATCC 43812 / DSM 4252 / R-10)</name>
    <name type="common">Rhodothermus obamensis</name>
    <dbReference type="NCBI Taxonomy" id="518766"/>
    <lineage>
        <taxon>Bacteria</taxon>
        <taxon>Pseudomonadati</taxon>
        <taxon>Rhodothermota</taxon>
        <taxon>Rhodothermia</taxon>
        <taxon>Rhodothermales</taxon>
        <taxon>Rhodothermaceae</taxon>
        <taxon>Rhodothermus</taxon>
    </lineage>
</organism>
<keyword evidence="1" id="KW-0812">Transmembrane</keyword>
<dbReference type="GO" id="GO:0004519">
    <property type="term" value="F:endonuclease activity"/>
    <property type="evidence" value="ECO:0007669"/>
    <property type="project" value="UniProtKB-KW"/>
</dbReference>
<feature type="transmembrane region" description="Helical" evidence="1">
    <location>
        <begin position="28"/>
        <end position="50"/>
    </location>
</feature>
<dbReference type="GO" id="GO:0004527">
    <property type="term" value="F:exonuclease activity"/>
    <property type="evidence" value="ECO:0007669"/>
    <property type="project" value="UniProtKB-KW"/>
</dbReference>
<evidence type="ECO:0000259" key="2">
    <source>
        <dbReference type="Pfam" id="PF03372"/>
    </source>
</evidence>
<dbReference type="AlphaFoldDB" id="D0MHT8"/>
<dbReference type="SUPFAM" id="SSF56219">
    <property type="entry name" value="DNase I-like"/>
    <property type="match status" value="1"/>
</dbReference>
<dbReference type="KEGG" id="rmr:Rmar_1156"/>
<dbReference type="EMBL" id="CP001807">
    <property type="protein sequence ID" value="ACY48046.1"/>
    <property type="molecule type" value="Genomic_DNA"/>
</dbReference>
<feature type="transmembrane region" description="Helical" evidence="1">
    <location>
        <begin position="57"/>
        <end position="76"/>
    </location>
</feature>